<evidence type="ECO:0000256" key="3">
    <source>
        <dbReference type="ARBA" id="ARBA00023163"/>
    </source>
</evidence>
<reference evidence="5 6" key="1">
    <citation type="submission" date="2019-11" db="EMBL/GenBank/DDBJ databases">
        <title>Novel species isolated from a subtropical stream in China.</title>
        <authorList>
            <person name="Lu H."/>
        </authorList>
    </citation>
    <scope>NUCLEOTIDE SEQUENCE [LARGE SCALE GENOMIC DNA]</scope>
    <source>
        <strain evidence="5 6">FT26W</strain>
    </source>
</reference>
<feature type="domain" description="HTH marR-type" evidence="4">
    <location>
        <begin position="1"/>
        <end position="134"/>
    </location>
</feature>
<dbReference type="GO" id="GO:0003677">
    <property type="term" value="F:DNA binding"/>
    <property type="evidence" value="ECO:0007669"/>
    <property type="project" value="UniProtKB-KW"/>
</dbReference>
<accession>A0A844D611</accession>
<evidence type="ECO:0000259" key="4">
    <source>
        <dbReference type="PROSITE" id="PS50995"/>
    </source>
</evidence>
<keyword evidence="6" id="KW-1185">Reference proteome</keyword>
<dbReference type="Gene3D" id="1.10.10.10">
    <property type="entry name" value="Winged helix-like DNA-binding domain superfamily/Winged helix DNA-binding domain"/>
    <property type="match status" value="1"/>
</dbReference>
<keyword evidence="2" id="KW-0238">DNA-binding</keyword>
<dbReference type="EMBL" id="WKJL01000028">
    <property type="protein sequence ID" value="MRW87518.1"/>
    <property type="molecule type" value="Genomic_DNA"/>
</dbReference>
<keyword evidence="3" id="KW-0804">Transcription</keyword>
<sequence length="140" mass="15937">MVVRCNCYSLRRAARRATQLYDQLLAPCGLKATQYMVLEEVARLQPISLGALARQMIMERATIGKNIRPLESSGYVRVVAGEDRRSREVLLTDEGRRVLELAKYKWQKAQEIFESEVGEKESDVLRQMLSEVASIDFLSA</sequence>
<dbReference type="GO" id="GO:0003700">
    <property type="term" value="F:DNA-binding transcription factor activity"/>
    <property type="evidence" value="ECO:0007669"/>
    <property type="project" value="InterPro"/>
</dbReference>
<gene>
    <name evidence="5" type="ORF">GJ698_25945</name>
</gene>
<dbReference type="PANTHER" id="PTHR42756">
    <property type="entry name" value="TRANSCRIPTIONAL REGULATOR, MARR"/>
    <property type="match status" value="1"/>
</dbReference>
<evidence type="ECO:0000313" key="6">
    <source>
        <dbReference type="Proteomes" id="UP000439986"/>
    </source>
</evidence>
<name>A0A844D611_9BURK</name>
<dbReference type="InterPro" id="IPR036388">
    <property type="entry name" value="WH-like_DNA-bd_sf"/>
</dbReference>
<dbReference type="InterPro" id="IPR036390">
    <property type="entry name" value="WH_DNA-bd_sf"/>
</dbReference>
<dbReference type="PROSITE" id="PS50995">
    <property type="entry name" value="HTH_MARR_2"/>
    <property type="match status" value="1"/>
</dbReference>
<evidence type="ECO:0000313" key="5">
    <source>
        <dbReference type="EMBL" id="MRW87518.1"/>
    </source>
</evidence>
<dbReference type="SUPFAM" id="SSF46785">
    <property type="entry name" value="Winged helix' DNA-binding domain"/>
    <property type="match status" value="1"/>
</dbReference>
<evidence type="ECO:0000256" key="2">
    <source>
        <dbReference type="ARBA" id="ARBA00023125"/>
    </source>
</evidence>
<evidence type="ECO:0000256" key="1">
    <source>
        <dbReference type="ARBA" id="ARBA00023015"/>
    </source>
</evidence>
<dbReference type="InterPro" id="IPR000835">
    <property type="entry name" value="HTH_MarR-typ"/>
</dbReference>
<proteinExistence type="predicted"/>
<keyword evidence="1" id="KW-0805">Transcription regulation</keyword>
<organism evidence="5 6">
    <name type="scientific">Duganella aquatilis</name>
    <dbReference type="NCBI Taxonomy" id="2666082"/>
    <lineage>
        <taxon>Bacteria</taxon>
        <taxon>Pseudomonadati</taxon>
        <taxon>Pseudomonadota</taxon>
        <taxon>Betaproteobacteria</taxon>
        <taxon>Burkholderiales</taxon>
        <taxon>Oxalobacteraceae</taxon>
        <taxon>Telluria group</taxon>
        <taxon>Duganella</taxon>
    </lineage>
</organism>
<dbReference type="SMART" id="SM00347">
    <property type="entry name" value="HTH_MARR"/>
    <property type="match status" value="1"/>
</dbReference>
<comment type="caution">
    <text evidence="5">The sequence shown here is derived from an EMBL/GenBank/DDBJ whole genome shotgun (WGS) entry which is preliminary data.</text>
</comment>
<dbReference type="AlphaFoldDB" id="A0A844D611"/>
<dbReference type="PANTHER" id="PTHR42756:SF1">
    <property type="entry name" value="TRANSCRIPTIONAL REPRESSOR OF EMRAB OPERON"/>
    <property type="match status" value="1"/>
</dbReference>
<dbReference type="Pfam" id="PF01047">
    <property type="entry name" value="MarR"/>
    <property type="match status" value="1"/>
</dbReference>
<protein>
    <submittedName>
        <fullName evidence="5">MarR family transcriptional regulator</fullName>
    </submittedName>
</protein>
<dbReference type="Proteomes" id="UP000439986">
    <property type="component" value="Unassembled WGS sequence"/>
</dbReference>